<evidence type="ECO:0000313" key="3">
    <source>
        <dbReference type="Proteomes" id="UP001500631"/>
    </source>
</evidence>
<reference evidence="3" key="1">
    <citation type="journal article" date="2019" name="Int. J. Syst. Evol. Microbiol.">
        <title>The Global Catalogue of Microorganisms (GCM) 10K type strain sequencing project: providing services to taxonomists for standard genome sequencing and annotation.</title>
        <authorList>
            <consortium name="The Broad Institute Genomics Platform"/>
            <consortium name="The Broad Institute Genome Sequencing Center for Infectious Disease"/>
            <person name="Wu L."/>
            <person name="Ma J."/>
        </authorList>
    </citation>
    <scope>NUCLEOTIDE SEQUENCE [LARGE SCALE GENOMIC DNA]</scope>
    <source>
        <strain evidence="3">JCM 18424</strain>
    </source>
</reference>
<name>A0ABP9MX91_9GAMM</name>
<proteinExistence type="predicted"/>
<protein>
    <submittedName>
        <fullName evidence="2">Fe-S cluster assembly protein SufD</fullName>
    </submittedName>
</protein>
<dbReference type="SUPFAM" id="SSF101960">
    <property type="entry name" value="Stabilizer of iron transporter SufD"/>
    <property type="match status" value="1"/>
</dbReference>
<dbReference type="PANTHER" id="PTHR43575">
    <property type="entry name" value="PROTEIN ABCI7, CHLOROPLASTIC"/>
    <property type="match status" value="1"/>
</dbReference>
<dbReference type="Pfam" id="PF01458">
    <property type="entry name" value="SUFBD_core"/>
    <property type="match status" value="1"/>
</dbReference>
<dbReference type="RefSeq" id="WP_077926515.1">
    <property type="nucleotide sequence ID" value="NZ_BAABKE010000007.1"/>
</dbReference>
<feature type="domain" description="SUF system FeS cluster assembly SufBD core" evidence="1">
    <location>
        <begin position="107"/>
        <end position="329"/>
    </location>
</feature>
<dbReference type="InterPro" id="IPR000825">
    <property type="entry name" value="SUF_FeS_clus_asmbl_SufBD_core"/>
</dbReference>
<accession>A0ABP9MX91</accession>
<sequence>MLQTLTDKVRLERWRETPLKRVLSTEWKGEVISNPQFMPTQHTMPEKCFVLTVVNGEVNPQWFDESLVPEGVLVTLEKGKVQIKVIPNTEVLTPFVIYNYTNSSDAAHTASLNVAVEVGDESKLSVLFVEAGEGEYVSLPKVSTKVGKAASMNWLKISLNPDQASSFYDFECDQAADSHSTILHYQTGGNVVRSDLVVHLKGEEAHTNFIALNLGKDQQSLENVMTLHHEVPHCTSEQNIKNLLTDKANALFDGMINVHQDAQKTDANQLTRSILLSDKARAMTIPRLEIYADDVRCTHGATVGFLEPESLFYLRSRGIELPEAQAMLLLSYTAEFLGMIDNEIVKDWMLHQLENDLTRVRPA</sequence>
<evidence type="ECO:0000313" key="2">
    <source>
        <dbReference type="EMBL" id="GAA5102409.1"/>
    </source>
</evidence>
<dbReference type="Proteomes" id="UP001500631">
    <property type="component" value="Unassembled WGS sequence"/>
</dbReference>
<keyword evidence="3" id="KW-1185">Reference proteome</keyword>
<dbReference type="InterPro" id="IPR037284">
    <property type="entry name" value="SUF_FeS_clus_asmbl_SufBD_sf"/>
</dbReference>
<gene>
    <name evidence="2" type="primary">sufD</name>
    <name evidence="2" type="ORF">GCM10023338_19580</name>
</gene>
<evidence type="ECO:0000259" key="1">
    <source>
        <dbReference type="Pfam" id="PF01458"/>
    </source>
</evidence>
<dbReference type="EMBL" id="BAABKE010000007">
    <property type="protein sequence ID" value="GAA5102409.1"/>
    <property type="molecule type" value="Genomic_DNA"/>
</dbReference>
<dbReference type="InterPro" id="IPR055346">
    <property type="entry name" value="Fe-S_cluster_assembly_SufBD"/>
</dbReference>
<dbReference type="PANTHER" id="PTHR43575:SF1">
    <property type="entry name" value="PROTEIN ABCI7, CHLOROPLASTIC"/>
    <property type="match status" value="1"/>
</dbReference>
<organism evidence="2 3">
    <name type="scientific">Wohlfahrtiimonas larvae</name>
    <dbReference type="NCBI Taxonomy" id="1157986"/>
    <lineage>
        <taxon>Bacteria</taxon>
        <taxon>Pseudomonadati</taxon>
        <taxon>Pseudomonadota</taxon>
        <taxon>Gammaproteobacteria</taxon>
        <taxon>Cardiobacteriales</taxon>
        <taxon>Ignatzschineriaceae</taxon>
        <taxon>Wohlfahrtiimonas</taxon>
    </lineage>
</organism>
<comment type="caution">
    <text evidence="2">The sequence shown here is derived from an EMBL/GenBank/DDBJ whole genome shotgun (WGS) entry which is preliminary data.</text>
</comment>